<dbReference type="CDD" id="cd00054">
    <property type="entry name" value="EGF_CA"/>
    <property type="match status" value="1"/>
</dbReference>
<keyword evidence="3" id="KW-0677">Repeat</keyword>
<name>A0A833VP85_9HYME</name>
<evidence type="ECO:0000313" key="7">
    <source>
        <dbReference type="EMBL" id="KAF3426716.1"/>
    </source>
</evidence>
<organism evidence="7 8">
    <name type="scientific">Frieseomelitta varia</name>
    <dbReference type="NCBI Taxonomy" id="561572"/>
    <lineage>
        <taxon>Eukaryota</taxon>
        <taxon>Metazoa</taxon>
        <taxon>Ecdysozoa</taxon>
        <taxon>Arthropoda</taxon>
        <taxon>Hexapoda</taxon>
        <taxon>Insecta</taxon>
        <taxon>Pterygota</taxon>
        <taxon>Neoptera</taxon>
        <taxon>Endopterygota</taxon>
        <taxon>Hymenoptera</taxon>
        <taxon>Apocrita</taxon>
        <taxon>Aculeata</taxon>
        <taxon>Apoidea</taxon>
        <taxon>Anthophila</taxon>
        <taxon>Apidae</taxon>
        <taxon>Frieseomelitta</taxon>
    </lineage>
</organism>
<evidence type="ECO:0000256" key="2">
    <source>
        <dbReference type="ARBA" id="ARBA00022729"/>
    </source>
</evidence>
<keyword evidence="1" id="KW-0245">EGF-like domain</keyword>
<dbReference type="InterPro" id="IPR049883">
    <property type="entry name" value="NOTCH1_EGF-like"/>
</dbReference>
<evidence type="ECO:0000256" key="3">
    <source>
        <dbReference type="ARBA" id="ARBA00022737"/>
    </source>
</evidence>
<accession>A0A833VP85</accession>
<dbReference type="Proteomes" id="UP000655588">
    <property type="component" value="Unassembled WGS sequence"/>
</dbReference>
<evidence type="ECO:0000256" key="5">
    <source>
        <dbReference type="SAM" id="MobiDB-lite"/>
    </source>
</evidence>
<feature type="compositionally biased region" description="Basic and acidic residues" evidence="5">
    <location>
        <begin position="84"/>
        <end position="101"/>
    </location>
</feature>
<dbReference type="InterPro" id="IPR001881">
    <property type="entry name" value="EGF-like_Ca-bd_dom"/>
</dbReference>
<gene>
    <name evidence="7" type="ORF">E2986_02348</name>
</gene>
<dbReference type="InterPro" id="IPR018097">
    <property type="entry name" value="EGF_Ca-bd_CS"/>
</dbReference>
<evidence type="ECO:0000256" key="4">
    <source>
        <dbReference type="ARBA" id="ARBA00023157"/>
    </source>
</evidence>
<sequence>MPSNAETRSRLTLPAAVRIFKYLSCSRVNIRRTEQRRIGHRKYGNWPPTMRIIWHAFLHLCVFGARCAPERTTLPITISTSGAAEDRERRPGEDEEQAKKEEEEEEEGQKEIEAVPMTEQVMNPNIKITDVPDVDEASEEWDADWDKNKVIRDVAYYIRAHKFRDYDRRYYKRLEDSPSRLYEEFPKPPLKSLHWEVRRYCDASFVECLKYLETIIKSTALKREDDTVTIVKEQKWNLADNAKQIQAAQKDCQAAQRRDDLTMPPFQERFQWRTTVSYYMCWYTMLGVPELSIFGESCDNYANCQVESPGAGNEDSRADDTIPYACALYSFCPDHCCPMKHIRDMTDCHQSQDNPCYAGNPPEHRACSLNRQENQDLLGLLANQINISCECREPGYEWSSRFGLCVDVNECTRGRHGCAMEQGEICMNLAGGYECVCKFGYVYDDDRGECVFSSDIEEMLSGWEEEPSVEETKRSLIETIVKTIARAPGNRLAFDRAILPIVIVANFWLFFID</sequence>
<dbReference type="PANTHER" id="PTHR24050">
    <property type="entry name" value="PA14 DOMAIN-CONTAINING PROTEIN"/>
    <property type="match status" value="1"/>
</dbReference>
<dbReference type="SMART" id="SM00179">
    <property type="entry name" value="EGF_CA"/>
    <property type="match status" value="1"/>
</dbReference>
<protein>
    <recommendedName>
        <fullName evidence="6">EGF-like calcium-binding domain-containing protein</fullName>
    </recommendedName>
</protein>
<dbReference type="Pfam" id="PF07645">
    <property type="entry name" value="EGF_CA"/>
    <property type="match status" value="1"/>
</dbReference>
<feature type="domain" description="EGF-like calcium-binding" evidence="6">
    <location>
        <begin position="407"/>
        <end position="451"/>
    </location>
</feature>
<dbReference type="PANTHER" id="PTHR24050:SF28">
    <property type="entry name" value="UROMODULIN-LIKE"/>
    <property type="match status" value="1"/>
</dbReference>
<evidence type="ECO:0000259" key="6">
    <source>
        <dbReference type="SMART" id="SM00179"/>
    </source>
</evidence>
<dbReference type="InterPro" id="IPR052235">
    <property type="entry name" value="Nephronectin_domain"/>
</dbReference>
<reference evidence="7" key="1">
    <citation type="submission" date="2019-11" db="EMBL/GenBank/DDBJ databases">
        <title>The nuclear and mitochondrial genomes of Frieseomelitta varia - a highly eusocial stingless bee (Meliponini) with a permanently sterile worker caste.</title>
        <authorList>
            <person name="Freitas F.C.P."/>
            <person name="Lourenco A.P."/>
            <person name="Nunes F.M.F."/>
            <person name="Paschoal A.R."/>
            <person name="Abreu F.C.P."/>
            <person name="Barbin F.O."/>
            <person name="Bataglia L."/>
            <person name="Cardoso-Junior C.A.M."/>
            <person name="Cervoni M.S."/>
            <person name="Silva S.R."/>
            <person name="Dalarmi F."/>
            <person name="Del Lama M.A."/>
            <person name="Depintor T.S."/>
            <person name="Ferreira K.M."/>
            <person name="Goria P.S."/>
            <person name="Jaskot M.C."/>
            <person name="Lago D.C."/>
            <person name="Luna-Lucena D."/>
            <person name="Moda L.M."/>
            <person name="Nascimento L."/>
            <person name="Pedrino M."/>
            <person name="Rabico F.O."/>
            <person name="Sanches F.C."/>
            <person name="Santos D.E."/>
            <person name="Santos C.G."/>
            <person name="Vieira J."/>
            <person name="Lopes T.F."/>
            <person name="Barchuk A.R."/>
            <person name="Hartfelder K."/>
            <person name="Simoes Z.L.P."/>
            <person name="Bitondi M.M.G."/>
            <person name="Pinheiro D.G."/>
        </authorList>
    </citation>
    <scope>NUCLEOTIDE SEQUENCE</scope>
    <source>
        <strain evidence="7">USP_RPSP 00005682</strain>
        <tissue evidence="7">Whole individual</tissue>
    </source>
</reference>
<dbReference type="EMBL" id="WNWW01000295">
    <property type="protein sequence ID" value="KAF3426716.1"/>
    <property type="molecule type" value="Genomic_DNA"/>
</dbReference>
<evidence type="ECO:0000256" key="1">
    <source>
        <dbReference type="ARBA" id="ARBA00022536"/>
    </source>
</evidence>
<comment type="caution">
    <text evidence="7">The sequence shown here is derived from an EMBL/GenBank/DDBJ whole genome shotgun (WGS) entry which is preliminary data.</text>
</comment>
<keyword evidence="2" id="KW-0732">Signal</keyword>
<evidence type="ECO:0000313" key="8">
    <source>
        <dbReference type="Proteomes" id="UP000655588"/>
    </source>
</evidence>
<dbReference type="PROSITE" id="PS01187">
    <property type="entry name" value="EGF_CA"/>
    <property type="match status" value="1"/>
</dbReference>
<dbReference type="GO" id="GO:0005509">
    <property type="term" value="F:calcium ion binding"/>
    <property type="evidence" value="ECO:0007669"/>
    <property type="project" value="InterPro"/>
</dbReference>
<dbReference type="AlphaFoldDB" id="A0A833VP85"/>
<dbReference type="SUPFAM" id="SSF57196">
    <property type="entry name" value="EGF/Laminin"/>
    <property type="match status" value="1"/>
</dbReference>
<feature type="region of interest" description="Disordered" evidence="5">
    <location>
        <begin position="77"/>
        <end position="110"/>
    </location>
</feature>
<keyword evidence="8" id="KW-1185">Reference proteome</keyword>
<dbReference type="Gene3D" id="2.10.25.10">
    <property type="entry name" value="Laminin"/>
    <property type="match status" value="1"/>
</dbReference>
<proteinExistence type="predicted"/>
<keyword evidence="4" id="KW-1015">Disulfide bond</keyword>